<dbReference type="InterPro" id="IPR008930">
    <property type="entry name" value="Terpenoid_cyclase/PrenylTrfase"/>
</dbReference>
<reference evidence="2" key="1">
    <citation type="submission" date="2007-11" db="EMBL/GenBank/DDBJ databases">
        <title>Complete genome sequence of Clostridium phytofermentans ISDg.</title>
        <authorList>
            <person name="Leschine S.B."/>
            <person name="Warnick T.A."/>
            <person name="Blanchard J.L."/>
            <person name="Schnell D.J."/>
            <person name="Petit E.L."/>
            <person name="LaTouf W.G."/>
            <person name="Copeland A."/>
            <person name="Lucas S."/>
            <person name="Lapidus A."/>
            <person name="Barry K."/>
            <person name="Glavina del Rio T."/>
            <person name="Dalin E."/>
            <person name="Tice H."/>
            <person name="Pitluck S."/>
            <person name="Kiss H."/>
            <person name="Brettin T."/>
            <person name="Bruce D."/>
            <person name="Detter J.C."/>
            <person name="Han C."/>
            <person name="Kuske C."/>
            <person name="Schmutz J."/>
            <person name="Larimer F."/>
            <person name="Land M."/>
            <person name="Hauser L."/>
            <person name="Kyrpides N."/>
            <person name="Kim E.A."/>
            <person name="Richardson P."/>
        </authorList>
    </citation>
    <scope>NUCLEOTIDE SEQUENCE [LARGE SCALE GENOMIC DNA]</scope>
    <source>
        <strain evidence="2">ATCC 700394 / DSM 18823 / ISDg</strain>
    </source>
</reference>
<name>A9KJB3_LACP7</name>
<dbReference type="Proteomes" id="UP000000370">
    <property type="component" value="Chromosome"/>
</dbReference>
<organism evidence="1 2">
    <name type="scientific">Lachnoclostridium phytofermentans (strain ATCC 700394 / DSM 18823 / ISDg)</name>
    <name type="common">Clostridium phytofermentans</name>
    <dbReference type="NCBI Taxonomy" id="357809"/>
    <lineage>
        <taxon>Bacteria</taxon>
        <taxon>Bacillati</taxon>
        <taxon>Bacillota</taxon>
        <taxon>Clostridia</taxon>
        <taxon>Lachnospirales</taxon>
        <taxon>Lachnospiraceae</taxon>
    </lineage>
</organism>
<dbReference type="AlphaFoldDB" id="A9KJB3"/>
<proteinExistence type="predicted"/>
<dbReference type="EMBL" id="CP000885">
    <property type="protein sequence ID" value="ABX42525.1"/>
    <property type="molecule type" value="Genomic_DNA"/>
</dbReference>
<dbReference type="eggNOG" id="ENOG502Z95C">
    <property type="taxonomic scope" value="Bacteria"/>
</dbReference>
<evidence type="ECO:0000313" key="1">
    <source>
        <dbReference type="EMBL" id="ABX42525.1"/>
    </source>
</evidence>
<dbReference type="KEGG" id="cpy:Cphy_2159"/>
<protein>
    <submittedName>
        <fullName evidence="1">Uncharacterized protein</fullName>
    </submittedName>
</protein>
<gene>
    <name evidence="1" type="ordered locus">Cphy_2159</name>
</gene>
<dbReference type="STRING" id="357809.Cphy_2159"/>
<keyword evidence="2" id="KW-1185">Reference proteome</keyword>
<sequence>MKNLSESQYNKAREYLKTHANDIDRAMFEYYFESKPLEEVVKILESYQNEDGGFGMLDYDIEYPGSCLKSTESACRYIYQLGEIPANHPMIQKLIHYLVVNYNLGTGGWNNLLVPEINHYPRAPWWNYEEAKFVAPVNSEDVIRNYKPNTNAALAGIILIYKELVSEELINELKSIVIEKIMTTQDYGQYEMMSYHYFVKGLEEDERKPLLDELMGNGKLISILDDYGGTESAYKLTNWIDTPQHPYYPMYKKDVLACLENLINSQKEDGSWAPNWSWGDVEGWKRANKRLKGVLTVQFLKIIYRFSNELERS</sequence>
<accession>A9KJB3</accession>
<dbReference type="OrthoDB" id="3286086at2"/>
<dbReference type="RefSeq" id="WP_012200179.1">
    <property type="nucleotide sequence ID" value="NC_010001.1"/>
</dbReference>
<dbReference type="HOGENOM" id="CLU_791769_0_0_9"/>
<dbReference type="SUPFAM" id="SSF48239">
    <property type="entry name" value="Terpenoid cyclases/Protein prenyltransferases"/>
    <property type="match status" value="1"/>
</dbReference>
<evidence type="ECO:0000313" key="2">
    <source>
        <dbReference type="Proteomes" id="UP000000370"/>
    </source>
</evidence>